<gene>
    <name evidence="1" type="ORF">BDV95DRAFT_572206</name>
</gene>
<dbReference type="EMBL" id="JAADJZ010000011">
    <property type="protein sequence ID" value="KAF2871520.1"/>
    <property type="molecule type" value="Genomic_DNA"/>
</dbReference>
<sequence>MLVRKIPTVHSLALPLTATLGHATYKGSTSGCCSGRRTSHPLTCVLIRTRLLGSCNELARAVEPWKKNSRFHGSRSSLLIERFCSALLNATNLSPVAVNKARRLCSDWCCICSRAAATAPHPPPAPAGSGLRSFGP</sequence>
<accession>A0A7C8M5V7</accession>
<dbReference type="AlphaFoldDB" id="A0A7C8M5V7"/>
<proteinExistence type="predicted"/>
<name>A0A7C8M5V7_9PLEO</name>
<organism evidence="1 2">
    <name type="scientific">Massariosphaeria phaeospora</name>
    <dbReference type="NCBI Taxonomy" id="100035"/>
    <lineage>
        <taxon>Eukaryota</taxon>
        <taxon>Fungi</taxon>
        <taxon>Dikarya</taxon>
        <taxon>Ascomycota</taxon>
        <taxon>Pezizomycotina</taxon>
        <taxon>Dothideomycetes</taxon>
        <taxon>Pleosporomycetidae</taxon>
        <taxon>Pleosporales</taxon>
        <taxon>Pleosporales incertae sedis</taxon>
        <taxon>Massariosphaeria</taxon>
    </lineage>
</organism>
<evidence type="ECO:0000313" key="1">
    <source>
        <dbReference type="EMBL" id="KAF2871520.1"/>
    </source>
</evidence>
<keyword evidence="2" id="KW-1185">Reference proteome</keyword>
<comment type="caution">
    <text evidence="1">The sequence shown here is derived from an EMBL/GenBank/DDBJ whole genome shotgun (WGS) entry which is preliminary data.</text>
</comment>
<evidence type="ECO:0000313" key="2">
    <source>
        <dbReference type="Proteomes" id="UP000481861"/>
    </source>
</evidence>
<protein>
    <submittedName>
        <fullName evidence="1">Uncharacterized protein</fullName>
    </submittedName>
</protein>
<dbReference type="Proteomes" id="UP000481861">
    <property type="component" value="Unassembled WGS sequence"/>
</dbReference>
<reference evidence="1 2" key="1">
    <citation type="submission" date="2020-01" db="EMBL/GenBank/DDBJ databases">
        <authorList>
            <consortium name="DOE Joint Genome Institute"/>
            <person name="Haridas S."/>
            <person name="Albert R."/>
            <person name="Binder M."/>
            <person name="Bloem J."/>
            <person name="Labutti K."/>
            <person name="Salamov A."/>
            <person name="Andreopoulos B."/>
            <person name="Baker S.E."/>
            <person name="Barry K."/>
            <person name="Bills G."/>
            <person name="Bluhm B.H."/>
            <person name="Cannon C."/>
            <person name="Castanera R."/>
            <person name="Culley D.E."/>
            <person name="Daum C."/>
            <person name="Ezra D."/>
            <person name="Gonzalez J.B."/>
            <person name="Henrissat B."/>
            <person name="Kuo A."/>
            <person name="Liang C."/>
            <person name="Lipzen A."/>
            <person name="Lutzoni F."/>
            <person name="Magnuson J."/>
            <person name="Mondo S."/>
            <person name="Nolan M."/>
            <person name="Ohm R."/>
            <person name="Pangilinan J."/>
            <person name="Park H.-J.H."/>
            <person name="Ramirez L."/>
            <person name="Alfaro M."/>
            <person name="Sun H."/>
            <person name="Tritt A."/>
            <person name="Yoshinaga Y."/>
            <person name="Zwiers L.-H.L."/>
            <person name="Turgeon B.G."/>
            <person name="Goodwin S.B."/>
            <person name="Spatafora J.W."/>
            <person name="Crous P.W."/>
            <person name="Grigoriev I.V."/>
        </authorList>
    </citation>
    <scope>NUCLEOTIDE SEQUENCE [LARGE SCALE GENOMIC DNA]</scope>
    <source>
        <strain evidence="1 2">CBS 611.86</strain>
    </source>
</reference>